<dbReference type="OMA" id="QVYRDWW"/>
<evidence type="ECO:0000256" key="6">
    <source>
        <dbReference type="ARBA" id="ARBA00022448"/>
    </source>
</evidence>
<feature type="region of interest" description="Disordered" evidence="10">
    <location>
        <begin position="421"/>
        <end position="485"/>
    </location>
</feature>
<dbReference type="STRING" id="1071381.G8BQP0"/>
<dbReference type="CDD" id="cd21386">
    <property type="entry name" value="GAT_Hse1"/>
    <property type="match status" value="1"/>
</dbReference>
<feature type="domain" description="SH3" evidence="11">
    <location>
        <begin position="229"/>
        <end position="288"/>
    </location>
</feature>
<evidence type="ECO:0000256" key="1">
    <source>
        <dbReference type="ARBA" id="ARBA00004125"/>
    </source>
</evidence>
<dbReference type="InterPro" id="IPR050670">
    <property type="entry name" value="STAM"/>
</dbReference>
<proteinExistence type="inferred from homology"/>
<evidence type="ECO:0000256" key="5">
    <source>
        <dbReference type="ARBA" id="ARBA00022443"/>
    </source>
</evidence>
<dbReference type="PANTHER" id="PTHR45929:SF3">
    <property type="entry name" value="JAK PATHWAY SIGNAL TRANSDUCTION ADAPTOR MOLECULE"/>
    <property type="match status" value="1"/>
</dbReference>
<dbReference type="InterPro" id="IPR036028">
    <property type="entry name" value="SH3-like_dom_sf"/>
</dbReference>
<dbReference type="GO" id="GO:0043328">
    <property type="term" value="P:protein transport to vacuole involved in ubiquitin-dependent protein catabolic process via the multivesicular body sorting pathway"/>
    <property type="evidence" value="ECO:0007669"/>
    <property type="project" value="TreeGrafter"/>
</dbReference>
<sequence>MSSKIREKINKATSSSLREDNWQYILDVCDAIRKDPEDYGNQAVECILMNLKQNDANVIMRTLSLILSMAENCGSRIKQQIDNKRIIAVLNDLIENPIVHVTVKTKLVEIVRQLSKSFKSDPSLRYISDFYKQIKSNRKYSHLITNVKSKSASSTRNVRPPSDINLRSNDEDEDFQKALRLSLREFEVEKEKNESKVSQSQPEMQAQTHTQALQQSQILQQNGQPQKPNIIRKVRAMYELISQEENELSFRKGDVITVLEQVYRDWWRGTLHGKIGIFPLNYVTPIIELSNEDIIKENQQENNILSQKANIDQLQDYLQNMKNTGDLNLQDQQVNDLYGSVTPLRPQIAKMIGKYSQKKDDLTSLRQVLANAEVDYNKLLDRAASAYIPPPTPQSQVYQSAYDNRVELPQQPAQINSNMAPHTLQQPYNNYPHAPQQISSQYMPPQQVQSQNIPSQLQYSIQNQQYPQYQNQNLPQPQPQPQNNQ</sequence>
<dbReference type="PANTHER" id="PTHR45929">
    <property type="entry name" value="JAK PATHWAY SIGNAL TRANSDUCTION ADAPTOR MOLECULE"/>
    <property type="match status" value="1"/>
</dbReference>
<evidence type="ECO:0000256" key="2">
    <source>
        <dbReference type="ARBA" id="ARBA00009666"/>
    </source>
</evidence>
<keyword evidence="6" id="KW-0813">Transport</keyword>
<reference evidence="13 14" key="1">
    <citation type="journal article" date="2011" name="Proc. Natl. Acad. Sci. U.S.A.">
        <title>Evolutionary erosion of yeast sex chromosomes by mating-type switching accidents.</title>
        <authorList>
            <person name="Gordon J.L."/>
            <person name="Armisen D."/>
            <person name="Proux-Wera E."/>
            <person name="Oheigeartaigh S.S."/>
            <person name="Byrne K.P."/>
            <person name="Wolfe K.H."/>
        </authorList>
    </citation>
    <scope>NUCLEOTIDE SEQUENCE [LARGE SCALE GENOMIC DNA]</scope>
    <source>
        <strain evidence="14">ATCC 24235 / CBS 4417 / NBRC 1672 / NRRL Y-8282 / UCD 70-5</strain>
    </source>
</reference>
<feature type="region of interest" description="Disordered" evidence="10">
    <location>
        <begin position="149"/>
        <end position="170"/>
    </location>
</feature>
<dbReference type="GO" id="GO:0043130">
    <property type="term" value="F:ubiquitin binding"/>
    <property type="evidence" value="ECO:0007669"/>
    <property type="project" value="EnsemblFungi"/>
</dbReference>
<dbReference type="GO" id="GO:0006623">
    <property type="term" value="P:protein targeting to vacuole"/>
    <property type="evidence" value="ECO:0007669"/>
    <property type="project" value="EnsemblFungi"/>
</dbReference>
<evidence type="ECO:0000256" key="8">
    <source>
        <dbReference type="ARBA" id="ARBA00022927"/>
    </source>
</evidence>
<feature type="compositionally biased region" description="Polar residues" evidence="10">
    <location>
        <begin position="436"/>
        <end position="453"/>
    </location>
</feature>
<dbReference type="OrthoDB" id="10255964at2759"/>
<dbReference type="HOGENOM" id="CLU_010104_2_0_1"/>
<comment type="subcellular location">
    <subcellularLocation>
        <location evidence="1">Endosome membrane</location>
        <topology evidence="1">Peripheral membrane protein</topology>
        <orientation evidence="1">Cytoplasmic side</orientation>
    </subcellularLocation>
</comment>
<dbReference type="GeneID" id="11533830"/>
<keyword evidence="5 9" id="KW-0728">SH3 domain</keyword>
<dbReference type="PRINTS" id="PR00452">
    <property type="entry name" value="SH3DOMAIN"/>
</dbReference>
<dbReference type="PROSITE" id="PS50179">
    <property type="entry name" value="VHS"/>
    <property type="match status" value="1"/>
</dbReference>
<dbReference type="InterPro" id="IPR002014">
    <property type="entry name" value="VHS_dom"/>
</dbReference>
<dbReference type="GO" id="GO:0005774">
    <property type="term" value="C:vacuolar membrane"/>
    <property type="evidence" value="ECO:0007669"/>
    <property type="project" value="EnsemblFungi"/>
</dbReference>
<evidence type="ECO:0000256" key="9">
    <source>
        <dbReference type="PROSITE-ProRule" id="PRU00192"/>
    </source>
</evidence>
<dbReference type="EMBL" id="HE612858">
    <property type="protein sequence ID" value="CCE62552.1"/>
    <property type="molecule type" value="Genomic_DNA"/>
</dbReference>
<dbReference type="GO" id="GO:0046982">
    <property type="term" value="F:protein heterodimerization activity"/>
    <property type="evidence" value="ECO:0007669"/>
    <property type="project" value="EnsemblFungi"/>
</dbReference>
<gene>
    <name evidence="13" type="primary">TPHA0C04020</name>
    <name evidence="13" type="ordered locus">TPHA_0C04020</name>
</gene>
<dbReference type="Pfam" id="PF00790">
    <property type="entry name" value="VHS"/>
    <property type="match status" value="1"/>
</dbReference>
<accession>G8BQP0</accession>
<keyword evidence="14" id="KW-1185">Reference proteome</keyword>
<dbReference type="SMART" id="SM00288">
    <property type="entry name" value="VHS"/>
    <property type="match status" value="1"/>
</dbReference>
<dbReference type="FunFam" id="2.30.30.40:FF:000072">
    <property type="entry name" value="Unconventional Myosin IB"/>
    <property type="match status" value="1"/>
</dbReference>
<keyword evidence="7" id="KW-0967">Endosome</keyword>
<dbReference type="InterPro" id="IPR001452">
    <property type="entry name" value="SH3_domain"/>
</dbReference>
<dbReference type="SUPFAM" id="SSF48464">
    <property type="entry name" value="ENTH/VHS domain"/>
    <property type="match status" value="1"/>
</dbReference>
<comment type="similarity">
    <text evidence="2">Belongs to the STAM family.</text>
</comment>
<dbReference type="Gene3D" id="2.30.30.40">
    <property type="entry name" value="SH3 Domains"/>
    <property type="match status" value="1"/>
</dbReference>
<dbReference type="KEGG" id="tpf:TPHA_0C04020"/>
<dbReference type="CDD" id="cd16978">
    <property type="entry name" value="VHS_HSE1"/>
    <property type="match status" value="1"/>
</dbReference>
<evidence type="ECO:0000256" key="7">
    <source>
        <dbReference type="ARBA" id="ARBA00022753"/>
    </source>
</evidence>
<feature type="region of interest" description="Disordered" evidence="10">
    <location>
        <begin position="191"/>
        <end position="214"/>
    </location>
</feature>
<dbReference type="Gene3D" id="1.20.5.1940">
    <property type="match status" value="1"/>
</dbReference>
<dbReference type="PROSITE" id="PS50330">
    <property type="entry name" value="UIM"/>
    <property type="match status" value="1"/>
</dbReference>
<name>G8BQP0_TETPH</name>
<dbReference type="GO" id="GO:1904669">
    <property type="term" value="P:ATP export"/>
    <property type="evidence" value="ECO:0007669"/>
    <property type="project" value="EnsemblFungi"/>
</dbReference>
<evidence type="ECO:0000256" key="10">
    <source>
        <dbReference type="SAM" id="MobiDB-lite"/>
    </source>
</evidence>
<dbReference type="eggNOG" id="KOG2199">
    <property type="taxonomic scope" value="Eukaryota"/>
</dbReference>
<evidence type="ECO:0000259" key="12">
    <source>
        <dbReference type="PROSITE" id="PS50179"/>
    </source>
</evidence>
<keyword evidence="8" id="KW-0653">Protein transport</keyword>
<dbReference type="InterPro" id="IPR003903">
    <property type="entry name" value="UIM_dom"/>
</dbReference>
<feature type="domain" description="VHS" evidence="12">
    <location>
        <begin position="12"/>
        <end position="135"/>
    </location>
</feature>
<dbReference type="Gene3D" id="1.25.40.90">
    <property type="match status" value="1"/>
</dbReference>
<dbReference type="GO" id="GO:0019904">
    <property type="term" value="F:protein domain specific binding"/>
    <property type="evidence" value="ECO:0007669"/>
    <property type="project" value="EnsemblFungi"/>
</dbReference>
<dbReference type="RefSeq" id="XP_003684986.1">
    <property type="nucleotide sequence ID" value="XM_003684938.1"/>
</dbReference>
<dbReference type="GO" id="GO:0035091">
    <property type="term" value="F:phosphatidylinositol binding"/>
    <property type="evidence" value="ECO:0007669"/>
    <property type="project" value="InterPro"/>
</dbReference>
<dbReference type="InterPro" id="IPR008942">
    <property type="entry name" value="ENTH_VHS"/>
</dbReference>
<feature type="compositionally biased region" description="Low complexity" evidence="10">
    <location>
        <begin position="454"/>
        <end position="475"/>
    </location>
</feature>
<evidence type="ECO:0000259" key="11">
    <source>
        <dbReference type="PROSITE" id="PS50002"/>
    </source>
</evidence>
<dbReference type="GO" id="GO:1903319">
    <property type="term" value="P:positive regulation of protein maturation"/>
    <property type="evidence" value="ECO:0007669"/>
    <property type="project" value="EnsemblFungi"/>
</dbReference>
<dbReference type="Pfam" id="PF00018">
    <property type="entry name" value="SH3_1"/>
    <property type="match status" value="1"/>
</dbReference>
<dbReference type="CDD" id="cd11805">
    <property type="entry name" value="SH3_GRB2_like_C"/>
    <property type="match status" value="1"/>
</dbReference>
<dbReference type="GO" id="GO:0033565">
    <property type="term" value="C:ESCRT-0 complex"/>
    <property type="evidence" value="ECO:0007669"/>
    <property type="project" value="EnsemblFungi"/>
</dbReference>
<dbReference type="GO" id="GO:0010008">
    <property type="term" value="C:endosome membrane"/>
    <property type="evidence" value="ECO:0007669"/>
    <property type="project" value="UniProtKB-SubCell"/>
</dbReference>
<dbReference type="SMART" id="SM00326">
    <property type="entry name" value="SH3"/>
    <property type="match status" value="1"/>
</dbReference>
<dbReference type="PROSITE" id="PS50002">
    <property type="entry name" value="SH3"/>
    <property type="match status" value="1"/>
</dbReference>
<evidence type="ECO:0000256" key="4">
    <source>
        <dbReference type="ARBA" id="ARBA00018978"/>
    </source>
</evidence>
<protein>
    <recommendedName>
        <fullName evidence="3">Class E vacuolar protein-sorting machinery protein HSE1</fullName>
    </recommendedName>
    <alternativeName>
        <fullName evidence="4">Class E vacuolar protein-sorting machinery protein hse1</fullName>
    </alternativeName>
</protein>
<feature type="compositionally biased region" description="Pro residues" evidence="10">
    <location>
        <begin position="476"/>
        <end position="485"/>
    </location>
</feature>
<dbReference type="AlphaFoldDB" id="G8BQP0"/>
<dbReference type="Proteomes" id="UP000005666">
    <property type="component" value="Chromosome 3"/>
</dbReference>
<organism evidence="13 14">
    <name type="scientific">Tetrapisispora phaffii (strain ATCC 24235 / CBS 4417 / NBRC 1672 / NRRL Y-8282 / UCD 70-5)</name>
    <name type="common">Yeast</name>
    <name type="synonym">Fabospora phaffii</name>
    <dbReference type="NCBI Taxonomy" id="1071381"/>
    <lineage>
        <taxon>Eukaryota</taxon>
        <taxon>Fungi</taxon>
        <taxon>Dikarya</taxon>
        <taxon>Ascomycota</taxon>
        <taxon>Saccharomycotina</taxon>
        <taxon>Saccharomycetes</taxon>
        <taxon>Saccharomycetales</taxon>
        <taxon>Saccharomycetaceae</taxon>
        <taxon>Tetrapisispora</taxon>
    </lineage>
</organism>
<evidence type="ECO:0000256" key="3">
    <source>
        <dbReference type="ARBA" id="ARBA00017923"/>
    </source>
</evidence>
<evidence type="ECO:0000313" key="13">
    <source>
        <dbReference type="EMBL" id="CCE62552.1"/>
    </source>
</evidence>
<dbReference type="GO" id="GO:0016237">
    <property type="term" value="P:microautophagy"/>
    <property type="evidence" value="ECO:0007669"/>
    <property type="project" value="EnsemblFungi"/>
</dbReference>
<dbReference type="GO" id="GO:0009306">
    <property type="term" value="P:protein secretion"/>
    <property type="evidence" value="ECO:0007669"/>
    <property type="project" value="EnsemblFungi"/>
</dbReference>
<dbReference type="SUPFAM" id="SSF50044">
    <property type="entry name" value="SH3-domain"/>
    <property type="match status" value="1"/>
</dbReference>
<evidence type="ECO:0000313" key="14">
    <source>
        <dbReference type="Proteomes" id="UP000005666"/>
    </source>
</evidence>